<reference evidence="9 10" key="1">
    <citation type="submission" date="2024-10" db="EMBL/GenBank/DDBJ databases">
        <title>The Natural Products Discovery Center: Release of the First 8490 Sequenced Strains for Exploring Actinobacteria Biosynthetic Diversity.</title>
        <authorList>
            <person name="Kalkreuter E."/>
            <person name="Kautsar S.A."/>
            <person name="Yang D."/>
            <person name="Bader C.D."/>
            <person name="Teijaro C.N."/>
            <person name="Fluegel L."/>
            <person name="Davis C.M."/>
            <person name="Simpson J.R."/>
            <person name="Lauterbach L."/>
            <person name="Steele A.D."/>
            <person name="Gui C."/>
            <person name="Meng S."/>
            <person name="Li G."/>
            <person name="Viehrig K."/>
            <person name="Ye F."/>
            <person name="Su P."/>
            <person name="Kiefer A.F."/>
            <person name="Nichols A."/>
            <person name="Cepeda A.J."/>
            <person name="Yan W."/>
            <person name="Fan B."/>
            <person name="Jiang Y."/>
            <person name="Adhikari A."/>
            <person name="Zheng C.-J."/>
            <person name="Schuster L."/>
            <person name="Cowan T.M."/>
            <person name="Smanski M.J."/>
            <person name="Chevrette M.G."/>
            <person name="De Carvalho L.P.S."/>
            <person name="Shen B."/>
        </authorList>
    </citation>
    <scope>NUCLEOTIDE SEQUENCE [LARGE SCALE GENOMIC DNA]</scope>
    <source>
        <strain evidence="9 10">NPDC050545</strain>
    </source>
</reference>
<keyword evidence="7" id="KW-1133">Transmembrane helix</keyword>
<evidence type="ECO:0000256" key="1">
    <source>
        <dbReference type="ARBA" id="ARBA00022670"/>
    </source>
</evidence>
<gene>
    <name evidence="9" type="ORF">ACIBG2_06745</name>
</gene>
<feature type="domain" description="Peptidase M48" evidence="8">
    <location>
        <begin position="140"/>
        <end position="196"/>
    </location>
</feature>
<keyword evidence="5 6" id="KW-0482">Metalloprotease</keyword>
<sequence length="308" mass="32396">MFWLVAAGVALVPLVLGGRAAKALAGAAWARRHPRAALVLWQAIGLAGGLGAVGVGLVAAVAPLAAAFPHGMHTFLHQVLDGRALDGLGPAHALALAWSAGLLAWLAACTIRTAVRTVAEQRRQRTLVDVLADGHGDDVYVLPGAEPVAYCVPGRRARIVLSRGALDLLDRTELDAVLAHERAHARGRHDLSLMPFVALARAFPWLPAVRIARRAVPVLLEMIADDRARRVSGDTALARAIVLMSTTTPEAAFGLAEEGVVHRVERLLTRGRAGRWTPAAAYAAAVVLLSGPLAVLVAPVVCGMFWPV</sequence>
<dbReference type="Gene3D" id="3.30.2010.10">
    <property type="entry name" value="Metalloproteases ('zincins'), catalytic domain"/>
    <property type="match status" value="1"/>
</dbReference>
<dbReference type="InterPro" id="IPR001915">
    <property type="entry name" value="Peptidase_M48"/>
</dbReference>
<keyword evidence="4 6" id="KW-0862">Zinc</keyword>
<keyword evidence="7" id="KW-0812">Transmembrane</keyword>
<evidence type="ECO:0000256" key="7">
    <source>
        <dbReference type="SAM" id="Phobius"/>
    </source>
</evidence>
<evidence type="ECO:0000256" key="4">
    <source>
        <dbReference type="ARBA" id="ARBA00022833"/>
    </source>
</evidence>
<comment type="caution">
    <text evidence="9">The sequence shown here is derived from an EMBL/GenBank/DDBJ whole genome shotgun (WGS) entry which is preliminary data.</text>
</comment>
<keyword evidence="7" id="KW-0472">Membrane</keyword>
<dbReference type="PANTHER" id="PTHR34978">
    <property type="entry name" value="POSSIBLE SENSOR-TRANSDUCER PROTEIN BLAR"/>
    <property type="match status" value="1"/>
</dbReference>
<dbReference type="Proteomes" id="UP001612741">
    <property type="component" value="Unassembled WGS sequence"/>
</dbReference>
<keyword evidence="10" id="KW-1185">Reference proteome</keyword>
<protein>
    <submittedName>
        <fullName evidence="9">M56 family metallopeptidase</fullName>
    </submittedName>
</protein>
<dbReference type="InterPro" id="IPR052173">
    <property type="entry name" value="Beta-lactam_resp_regulator"/>
</dbReference>
<evidence type="ECO:0000256" key="5">
    <source>
        <dbReference type="ARBA" id="ARBA00023049"/>
    </source>
</evidence>
<evidence type="ECO:0000313" key="9">
    <source>
        <dbReference type="EMBL" id="MFI6497060.1"/>
    </source>
</evidence>
<keyword evidence="2" id="KW-0479">Metal-binding</keyword>
<proteinExistence type="inferred from homology"/>
<evidence type="ECO:0000259" key="8">
    <source>
        <dbReference type="Pfam" id="PF01435"/>
    </source>
</evidence>
<dbReference type="CDD" id="cd07326">
    <property type="entry name" value="M56_BlaR1_MecR1_like"/>
    <property type="match status" value="1"/>
</dbReference>
<evidence type="ECO:0000313" key="10">
    <source>
        <dbReference type="Proteomes" id="UP001612741"/>
    </source>
</evidence>
<dbReference type="RefSeq" id="WP_397079648.1">
    <property type="nucleotide sequence ID" value="NZ_JBITGY010000002.1"/>
</dbReference>
<name>A0ABW7YN82_9ACTN</name>
<evidence type="ECO:0000256" key="2">
    <source>
        <dbReference type="ARBA" id="ARBA00022723"/>
    </source>
</evidence>
<keyword evidence="1 6" id="KW-0645">Protease</keyword>
<organism evidence="9 10">
    <name type="scientific">Nonomuraea typhae</name>
    <dbReference type="NCBI Taxonomy" id="2603600"/>
    <lineage>
        <taxon>Bacteria</taxon>
        <taxon>Bacillati</taxon>
        <taxon>Actinomycetota</taxon>
        <taxon>Actinomycetes</taxon>
        <taxon>Streptosporangiales</taxon>
        <taxon>Streptosporangiaceae</taxon>
        <taxon>Nonomuraea</taxon>
    </lineage>
</organism>
<keyword evidence="3 6" id="KW-0378">Hydrolase</keyword>
<feature type="transmembrane region" description="Helical" evidence="7">
    <location>
        <begin position="41"/>
        <end position="68"/>
    </location>
</feature>
<evidence type="ECO:0000256" key="3">
    <source>
        <dbReference type="ARBA" id="ARBA00022801"/>
    </source>
</evidence>
<evidence type="ECO:0000256" key="6">
    <source>
        <dbReference type="RuleBase" id="RU003983"/>
    </source>
</evidence>
<feature type="transmembrane region" description="Helical" evidence="7">
    <location>
        <begin position="279"/>
        <end position="306"/>
    </location>
</feature>
<dbReference type="PANTHER" id="PTHR34978:SF3">
    <property type="entry name" value="SLR0241 PROTEIN"/>
    <property type="match status" value="1"/>
</dbReference>
<comment type="cofactor">
    <cofactor evidence="6">
        <name>Zn(2+)</name>
        <dbReference type="ChEBI" id="CHEBI:29105"/>
    </cofactor>
    <text evidence="6">Binds 1 zinc ion per subunit.</text>
</comment>
<comment type="similarity">
    <text evidence="6">Belongs to the peptidase M48 family.</text>
</comment>
<accession>A0ABW7YN82</accession>
<dbReference type="EMBL" id="JBITGY010000002">
    <property type="protein sequence ID" value="MFI6497060.1"/>
    <property type="molecule type" value="Genomic_DNA"/>
</dbReference>
<dbReference type="Pfam" id="PF01435">
    <property type="entry name" value="Peptidase_M48"/>
    <property type="match status" value="1"/>
</dbReference>